<evidence type="ECO:0000313" key="3">
    <source>
        <dbReference type="Proteomes" id="UP001370490"/>
    </source>
</evidence>
<protein>
    <submittedName>
        <fullName evidence="2">Uncharacterized protein</fullName>
    </submittedName>
</protein>
<keyword evidence="3" id="KW-1185">Reference proteome</keyword>
<feature type="transmembrane region" description="Helical" evidence="1">
    <location>
        <begin position="176"/>
        <end position="193"/>
    </location>
</feature>
<dbReference type="PANTHER" id="PTHR36367:SF2">
    <property type="entry name" value="TRANSMEMBRANE PROTEIN"/>
    <property type="match status" value="1"/>
</dbReference>
<reference evidence="2 3" key="1">
    <citation type="submission" date="2023-12" db="EMBL/GenBank/DDBJ databases">
        <title>A high-quality genome assembly for Dillenia turbinata (Dilleniales).</title>
        <authorList>
            <person name="Chanderbali A."/>
        </authorList>
    </citation>
    <scope>NUCLEOTIDE SEQUENCE [LARGE SCALE GENOMIC DNA]</scope>
    <source>
        <strain evidence="2">LSX21</strain>
        <tissue evidence="2">Leaf</tissue>
    </source>
</reference>
<sequence length="278" mass="31653">MGKRIMSMCTSKAVICNSSFFPNSIPSEINPRRQLVKEGLLVLGKSDADAFQAKPTDTRILFLRRRNSTYASFSASVSKMKQPESPDDEICDDCFRPFSSPPKQFIFCGSSYLLMLRTKGDPVWAISSEMIHQLIGLSPNFFFILPLMNYVFDHFWTVMGIHLLAAPVLHPRAEGLFNFVIGWTFMFAPFLFMDRRMNGNFGSLSERWEFLLSYPGSERLTYAFIWDICLYVIFQPSLIGDNLKNVQISKVGEVNILRFVPVVGLVTYLVCLDVDAET</sequence>
<evidence type="ECO:0000313" key="2">
    <source>
        <dbReference type="EMBL" id="KAK6931478.1"/>
    </source>
</evidence>
<keyword evidence="1" id="KW-0472">Membrane</keyword>
<dbReference type="EMBL" id="JBAMMX010000011">
    <property type="protein sequence ID" value="KAK6931478.1"/>
    <property type="molecule type" value="Genomic_DNA"/>
</dbReference>
<accession>A0AAN8VAP8</accession>
<evidence type="ECO:0000256" key="1">
    <source>
        <dbReference type="SAM" id="Phobius"/>
    </source>
</evidence>
<organism evidence="2 3">
    <name type="scientific">Dillenia turbinata</name>
    <dbReference type="NCBI Taxonomy" id="194707"/>
    <lineage>
        <taxon>Eukaryota</taxon>
        <taxon>Viridiplantae</taxon>
        <taxon>Streptophyta</taxon>
        <taxon>Embryophyta</taxon>
        <taxon>Tracheophyta</taxon>
        <taxon>Spermatophyta</taxon>
        <taxon>Magnoliopsida</taxon>
        <taxon>eudicotyledons</taxon>
        <taxon>Gunneridae</taxon>
        <taxon>Pentapetalae</taxon>
        <taxon>Dilleniales</taxon>
        <taxon>Dilleniaceae</taxon>
        <taxon>Dillenia</taxon>
    </lineage>
</organism>
<dbReference type="Proteomes" id="UP001370490">
    <property type="component" value="Unassembled WGS sequence"/>
</dbReference>
<keyword evidence="1" id="KW-1133">Transmembrane helix</keyword>
<dbReference type="AlphaFoldDB" id="A0AAN8VAP8"/>
<comment type="caution">
    <text evidence="2">The sequence shown here is derived from an EMBL/GenBank/DDBJ whole genome shotgun (WGS) entry which is preliminary data.</text>
</comment>
<gene>
    <name evidence="2" type="ORF">RJ641_003271</name>
</gene>
<feature type="transmembrane region" description="Helical" evidence="1">
    <location>
        <begin position="141"/>
        <end position="164"/>
    </location>
</feature>
<dbReference type="PANTHER" id="PTHR36367">
    <property type="entry name" value="TRANSMEMBRANE PROTEIN"/>
    <property type="match status" value="1"/>
</dbReference>
<name>A0AAN8VAP8_9MAGN</name>
<proteinExistence type="predicted"/>
<keyword evidence="1" id="KW-0812">Transmembrane</keyword>